<reference evidence="2 3" key="1">
    <citation type="submission" date="2017-06" db="EMBL/GenBank/DDBJ databases">
        <title>A platform for efficient transgenesis in Macrostomum lignano, a flatworm model organism for stem cell research.</title>
        <authorList>
            <person name="Berezikov E."/>
        </authorList>
    </citation>
    <scope>NUCLEOTIDE SEQUENCE [LARGE SCALE GENOMIC DNA]</scope>
    <source>
        <strain evidence="2">DV1</strain>
        <tissue evidence="2">Whole organism</tissue>
    </source>
</reference>
<dbReference type="AlphaFoldDB" id="A0A267GIY5"/>
<evidence type="ECO:0000313" key="3">
    <source>
        <dbReference type="Proteomes" id="UP000215902"/>
    </source>
</evidence>
<feature type="non-terminal residue" evidence="2">
    <location>
        <position position="1"/>
    </location>
</feature>
<dbReference type="Proteomes" id="UP000215902">
    <property type="component" value="Unassembled WGS sequence"/>
</dbReference>
<dbReference type="SUPFAM" id="SSF53448">
    <property type="entry name" value="Nucleotide-diphospho-sugar transferases"/>
    <property type="match status" value="1"/>
</dbReference>
<dbReference type="InterPro" id="IPR029044">
    <property type="entry name" value="Nucleotide-diphossugar_trans"/>
</dbReference>
<dbReference type="EMBL" id="NIVC01000340">
    <property type="protein sequence ID" value="PAA85209.1"/>
    <property type="molecule type" value="Genomic_DNA"/>
</dbReference>
<dbReference type="OrthoDB" id="9982582at2759"/>
<dbReference type="EMBL" id="NIVC01000518">
    <property type="protein sequence ID" value="PAA81643.1"/>
    <property type="molecule type" value="Genomic_DNA"/>
</dbReference>
<organism evidence="2 3">
    <name type="scientific">Macrostomum lignano</name>
    <dbReference type="NCBI Taxonomy" id="282301"/>
    <lineage>
        <taxon>Eukaryota</taxon>
        <taxon>Metazoa</taxon>
        <taxon>Spiralia</taxon>
        <taxon>Lophotrochozoa</taxon>
        <taxon>Platyhelminthes</taxon>
        <taxon>Rhabditophora</taxon>
        <taxon>Macrostomorpha</taxon>
        <taxon>Macrostomida</taxon>
        <taxon>Macrostomidae</taxon>
        <taxon>Macrostomum</taxon>
    </lineage>
</organism>
<evidence type="ECO:0000313" key="1">
    <source>
        <dbReference type="EMBL" id="PAA81643.1"/>
    </source>
</evidence>
<gene>
    <name evidence="2" type="ORF">BOX15_Mlig026086g1</name>
    <name evidence="1" type="ORF">BOX15_Mlig026086g2</name>
</gene>
<accession>A0A267GIY5</accession>
<proteinExistence type="predicted"/>
<dbReference type="Gene3D" id="3.90.550.10">
    <property type="entry name" value="Spore Coat Polysaccharide Biosynthesis Protein SpsA, Chain A"/>
    <property type="match status" value="1"/>
</dbReference>
<name>A0A267GIY5_9PLAT</name>
<evidence type="ECO:0000313" key="2">
    <source>
        <dbReference type="EMBL" id="PAA85209.1"/>
    </source>
</evidence>
<keyword evidence="3" id="KW-1185">Reference proteome</keyword>
<protein>
    <submittedName>
        <fullName evidence="2">Uncharacterized protein</fullName>
    </submittedName>
</protein>
<comment type="caution">
    <text evidence="2">The sequence shown here is derived from an EMBL/GenBank/DDBJ whole genome shotgun (WGS) entry which is preliminary data.</text>
</comment>
<sequence>CFFIVYETTSSYKNRVYNYSFLAKVPIIYCRTSSKMFFRKQSLFCLRRKTLFMCCIVVSSCIILLIKTFPSDCSGDYESISDRLEELQEPAQLNARIESNSSEFNKQYAELLRLQDSSMFFIQRRTRMPLMRLEDQERNFSYRAQIGRQWMLRKNVVFVATVQNARVRLRKNIDSMHRLGKLFNDYWLIFVENDSTDGTRELLHEVLQKNNQTVILGCQPINSRAPCKMNIKYRSGKLHRPGWGQKRTEQDRIDRGVVMSVLRNMYLDYIYDNLKETADLVIVTDPDIEWKPWSLDNIAQGMYYFSAKPKLDILCANTRLNNDLYDPCARSYFSKKRYTSVTEYDRSIITDKIATVQNSIPVKVESCFSAFAIYRARSIATSRLRHYPVPEERSCEHNTLARRLQEIYIDPAMKLVIRSQFAHA</sequence>